<evidence type="ECO:0000313" key="5">
    <source>
        <dbReference type="Proteomes" id="UP000006334"/>
    </source>
</evidence>
<dbReference type="GO" id="GO:0046872">
    <property type="term" value="F:metal ion binding"/>
    <property type="evidence" value="ECO:0007669"/>
    <property type="project" value="UniProtKB-KW"/>
</dbReference>
<keyword evidence="5" id="KW-1185">Reference proteome</keyword>
<dbReference type="GO" id="GO:0008484">
    <property type="term" value="F:sulfuric ester hydrolase activity"/>
    <property type="evidence" value="ECO:0007669"/>
    <property type="project" value="TreeGrafter"/>
</dbReference>
<dbReference type="Pfam" id="PF00884">
    <property type="entry name" value="Sulfatase"/>
    <property type="match status" value="1"/>
</dbReference>
<keyword evidence="1" id="KW-0479">Metal-binding</keyword>
<gene>
    <name evidence="4" type="ORF">GLIP_3853</name>
</gene>
<name>K6X780_9ALTE</name>
<dbReference type="eggNOG" id="COG3119">
    <property type="taxonomic scope" value="Bacteria"/>
</dbReference>
<dbReference type="InterPro" id="IPR017850">
    <property type="entry name" value="Alkaline_phosphatase_core_sf"/>
</dbReference>
<dbReference type="EMBL" id="BAEN01000076">
    <property type="protein sequence ID" value="GAC16464.1"/>
    <property type="molecule type" value="Genomic_DNA"/>
</dbReference>
<reference evidence="4 5" key="1">
    <citation type="journal article" date="2017" name="Antonie Van Leeuwenhoek">
        <title>Rhizobium rhizosphaerae sp. nov., a novel species isolated from rice rhizosphere.</title>
        <authorList>
            <person name="Zhao J.J."/>
            <person name="Zhang J."/>
            <person name="Zhang R.J."/>
            <person name="Zhang C.W."/>
            <person name="Yin H.Q."/>
            <person name="Zhang X.X."/>
        </authorList>
    </citation>
    <scope>NUCLEOTIDE SEQUENCE [LARGE SCALE GENOMIC DNA]</scope>
    <source>
        <strain evidence="4 5">E3</strain>
    </source>
</reference>
<organism evidence="4 5">
    <name type="scientific">Aliiglaciecola lipolytica E3</name>
    <dbReference type="NCBI Taxonomy" id="1127673"/>
    <lineage>
        <taxon>Bacteria</taxon>
        <taxon>Pseudomonadati</taxon>
        <taxon>Pseudomonadota</taxon>
        <taxon>Gammaproteobacteria</taxon>
        <taxon>Alteromonadales</taxon>
        <taxon>Alteromonadaceae</taxon>
        <taxon>Aliiglaciecola</taxon>
    </lineage>
</organism>
<evidence type="ECO:0000256" key="2">
    <source>
        <dbReference type="ARBA" id="ARBA00022801"/>
    </source>
</evidence>
<dbReference type="InterPro" id="IPR000917">
    <property type="entry name" value="Sulfatase_N"/>
</dbReference>
<dbReference type="SUPFAM" id="SSF53649">
    <property type="entry name" value="Alkaline phosphatase-like"/>
    <property type="match status" value="1"/>
</dbReference>
<feature type="domain" description="Sulfatase N-terminal" evidence="3">
    <location>
        <begin position="57"/>
        <end position="396"/>
    </location>
</feature>
<dbReference type="PANTHER" id="PTHR45953">
    <property type="entry name" value="IDURONATE 2-SULFATASE"/>
    <property type="match status" value="1"/>
</dbReference>
<protein>
    <submittedName>
        <fullName evidence="4">Predicted sulfatase</fullName>
        <ecNumber evidence="4">3.1.6.-</ecNumber>
    </submittedName>
</protein>
<keyword evidence="2 4" id="KW-0378">Hydrolase</keyword>
<evidence type="ECO:0000256" key="1">
    <source>
        <dbReference type="ARBA" id="ARBA00022723"/>
    </source>
</evidence>
<dbReference type="PANTHER" id="PTHR45953:SF1">
    <property type="entry name" value="IDURONATE 2-SULFATASE"/>
    <property type="match status" value="1"/>
</dbReference>
<accession>K6X780</accession>
<comment type="caution">
    <text evidence="4">The sequence shown here is derived from an EMBL/GenBank/DDBJ whole genome shotgun (WGS) entry which is preliminary data.</text>
</comment>
<evidence type="ECO:0000259" key="3">
    <source>
        <dbReference type="Pfam" id="PF00884"/>
    </source>
</evidence>
<dbReference type="AlphaFoldDB" id="K6X780"/>
<dbReference type="CDD" id="cd16155">
    <property type="entry name" value="sulfatase_like"/>
    <property type="match status" value="1"/>
</dbReference>
<dbReference type="Proteomes" id="UP000006334">
    <property type="component" value="Unassembled WGS sequence"/>
</dbReference>
<dbReference type="STRING" id="1127673.GLIP_3853"/>
<dbReference type="EC" id="3.1.6.-" evidence="4"/>
<dbReference type="GO" id="GO:0005737">
    <property type="term" value="C:cytoplasm"/>
    <property type="evidence" value="ECO:0007669"/>
    <property type="project" value="TreeGrafter"/>
</dbReference>
<sequence>MFSDYSNLTNLDNMRIQFTLRATSSSHKYKSISRLAVLCLLGILQCSVAWGAKEKTNVLFILTDDQAYDTVHAHGNNRIATPNIDSLAKQGMSFTHVFNQGSWSGAVCSPSRRMINTGRHLYQTGRGPEKLDSKTVANIKLMGETFKENGYQTFMTGKWHMSEQDWERSFDQGKSIFMHGMAHLHKGGQFNTEFVDYTPSSSAKEKFPAFKASKHSSEVIADAAVDFLTSEKSKPFMMYVGFLAPHDPRQAPQAYMGKYPGDSIELPKSFAPSHPFNQGDYYIRDEILENNPRTPYVIQKAIGEYYAMIEHTDAQIGRIIEALKASGELDNTLIVFTSDHGLAVGRHGLLGKQNQYDHSVRAPFIMQGPNVPKGKSVPGMFYLNSVFPTVVDMVGIEIPESVQAPSVRPLVKGDKDKVFDSIYGSYRHFQRMLRTDDYKLIYYPMLKKTQLFNVAEDPDELINLANLPEQQSRIENMMAKLEDWKKVVNDPLDNDNVIESYKTLSTGVNDSNKRPKAWPALP</sequence>
<dbReference type="Gene3D" id="3.40.720.10">
    <property type="entry name" value="Alkaline Phosphatase, subunit A"/>
    <property type="match status" value="1"/>
</dbReference>
<evidence type="ECO:0000313" key="4">
    <source>
        <dbReference type="EMBL" id="GAC16464.1"/>
    </source>
</evidence>
<proteinExistence type="predicted"/>